<comment type="caution">
    <text evidence="2">The sequence shown here is derived from an EMBL/GenBank/DDBJ whole genome shotgun (WGS) entry which is preliminary data.</text>
</comment>
<dbReference type="InterPro" id="IPR008906">
    <property type="entry name" value="HATC_C_dom"/>
</dbReference>
<proteinExistence type="predicted"/>
<sequence>MKKEKNKSDNAAVVFFVWGWLQFMKEIDLKHKNSEVLCQEFWIKLLCGDKYPKLKKLPLKLCTMFGSTYVCEAVFSKMNFIYLVKTKKRSRLTNDHLQDLMSIACTNLIPDFRQIVQTKKCHFSP</sequence>
<dbReference type="Pfam" id="PF05699">
    <property type="entry name" value="Dimer_Tnp_hAT"/>
    <property type="match status" value="1"/>
</dbReference>
<dbReference type="SUPFAM" id="SSF53098">
    <property type="entry name" value="Ribonuclease H-like"/>
    <property type="match status" value="1"/>
</dbReference>
<dbReference type="Proteomes" id="UP001314205">
    <property type="component" value="Unassembled WGS sequence"/>
</dbReference>
<dbReference type="PANTHER" id="PTHR45913:SF21">
    <property type="entry name" value="DUF4371 DOMAIN-CONTAINING PROTEIN"/>
    <property type="match status" value="1"/>
</dbReference>
<evidence type="ECO:0000313" key="3">
    <source>
        <dbReference type="Proteomes" id="UP001314205"/>
    </source>
</evidence>
<accession>A0AAV1K898</accession>
<evidence type="ECO:0000313" key="2">
    <source>
        <dbReference type="EMBL" id="CAK1578500.1"/>
    </source>
</evidence>
<dbReference type="AlphaFoldDB" id="A0AAV1K898"/>
<dbReference type="PANTHER" id="PTHR45913">
    <property type="entry name" value="EPM2A-INTERACTING PROTEIN 1"/>
    <property type="match status" value="1"/>
</dbReference>
<gene>
    <name evidence="2" type="ORF">PARMNEM_LOCUS572</name>
</gene>
<dbReference type="GO" id="GO:0046983">
    <property type="term" value="F:protein dimerization activity"/>
    <property type="evidence" value="ECO:0007669"/>
    <property type="project" value="InterPro"/>
</dbReference>
<dbReference type="InterPro" id="IPR012337">
    <property type="entry name" value="RNaseH-like_sf"/>
</dbReference>
<feature type="domain" description="HAT C-terminal dimerisation" evidence="1">
    <location>
        <begin position="22"/>
        <end position="103"/>
    </location>
</feature>
<dbReference type="EMBL" id="CAVLGL010000001">
    <property type="protein sequence ID" value="CAK1578500.1"/>
    <property type="molecule type" value="Genomic_DNA"/>
</dbReference>
<name>A0AAV1K898_9NEOP</name>
<reference evidence="2 3" key="1">
    <citation type="submission" date="2023-11" db="EMBL/GenBank/DDBJ databases">
        <authorList>
            <person name="Hedman E."/>
            <person name="Englund M."/>
            <person name="Stromberg M."/>
            <person name="Nyberg Akerstrom W."/>
            <person name="Nylinder S."/>
            <person name="Jareborg N."/>
            <person name="Kallberg Y."/>
            <person name="Kronander E."/>
        </authorList>
    </citation>
    <scope>NUCLEOTIDE SEQUENCE [LARGE SCALE GENOMIC DNA]</scope>
</reference>
<organism evidence="2 3">
    <name type="scientific">Parnassius mnemosyne</name>
    <name type="common">clouded apollo</name>
    <dbReference type="NCBI Taxonomy" id="213953"/>
    <lineage>
        <taxon>Eukaryota</taxon>
        <taxon>Metazoa</taxon>
        <taxon>Ecdysozoa</taxon>
        <taxon>Arthropoda</taxon>
        <taxon>Hexapoda</taxon>
        <taxon>Insecta</taxon>
        <taxon>Pterygota</taxon>
        <taxon>Neoptera</taxon>
        <taxon>Endopterygota</taxon>
        <taxon>Lepidoptera</taxon>
        <taxon>Glossata</taxon>
        <taxon>Ditrysia</taxon>
        <taxon>Papilionoidea</taxon>
        <taxon>Papilionidae</taxon>
        <taxon>Parnassiinae</taxon>
        <taxon>Parnassini</taxon>
        <taxon>Parnassius</taxon>
        <taxon>Driopa</taxon>
    </lineage>
</organism>
<protein>
    <recommendedName>
        <fullName evidence="1">HAT C-terminal dimerisation domain-containing protein</fullName>
    </recommendedName>
</protein>
<keyword evidence="3" id="KW-1185">Reference proteome</keyword>
<evidence type="ECO:0000259" key="1">
    <source>
        <dbReference type="Pfam" id="PF05699"/>
    </source>
</evidence>